<dbReference type="KEGG" id="ncu:F0U83_12180"/>
<dbReference type="InterPro" id="IPR050366">
    <property type="entry name" value="BP-dependent_transpt_permease"/>
</dbReference>
<reference evidence="9 10" key="1">
    <citation type="journal article" date="2019" name="Biochem. Eng. J.">
        <title>Metabolic engineering of the marine bacteria Neptunomonas concharum for the production of acetoin and meso-2,3-butanediol from acetate.</title>
        <authorList>
            <person name="Li W."/>
            <person name="Pu N."/>
            <person name="Liu C.-X."/>
            <person name="Yuan Q.-P."/>
            <person name="Li Z.-J."/>
        </authorList>
    </citation>
    <scope>NUCLEOTIDE SEQUENCE [LARGE SCALE GENOMIC DNA]</scope>
    <source>
        <strain evidence="9 10">JCM17730</strain>
    </source>
</reference>
<dbReference type="CDD" id="cd06261">
    <property type="entry name" value="TM_PBP2"/>
    <property type="match status" value="1"/>
</dbReference>
<evidence type="ECO:0000313" key="9">
    <source>
        <dbReference type="EMBL" id="QEQ97411.1"/>
    </source>
</evidence>
<dbReference type="PROSITE" id="PS50928">
    <property type="entry name" value="ABC_TM1"/>
    <property type="match status" value="1"/>
</dbReference>
<evidence type="ECO:0000256" key="1">
    <source>
        <dbReference type="ARBA" id="ARBA00004651"/>
    </source>
</evidence>
<keyword evidence="5 7" id="KW-1133">Transmembrane helix</keyword>
<feature type="transmembrane region" description="Helical" evidence="7">
    <location>
        <begin position="104"/>
        <end position="132"/>
    </location>
</feature>
<dbReference type="Pfam" id="PF12911">
    <property type="entry name" value="OppC_N"/>
    <property type="match status" value="1"/>
</dbReference>
<accession>A0A5P1RDR3</accession>
<dbReference type="InterPro" id="IPR025966">
    <property type="entry name" value="OppC_N"/>
</dbReference>
<evidence type="ECO:0000256" key="7">
    <source>
        <dbReference type="RuleBase" id="RU363032"/>
    </source>
</evidence>
<dbReference type="Pfam" id="PF00528">
    <property type="entry name" value="BPD_transp_1"/>
    <property type="match status" value="1"/>
</dbReference>
<feature type="transmembrane region" description="Helical" evidence="7">
    <location>
        <begin position="35"/>
        <end position="54"/>
    </location>
</feature>
<evidence type="ECO:0000259" key="8">
    <source>
        <dbReference type="PROSITE" id="PS50928"/>
    </source>
</evidence>
<comment type="subcellular location">
    <subcellularLocation>
        <location evidence="1 7">Cell membrane</location>
        <topology evidence="1 7">Multi-pass membrane protein</topology>
    </subcellularLocation>
</comment>
<keyword evidence="6 7" id="KW-0472">Membrane</keyword>
<sequence length="316" mass="35029">MTDSTMKMDAPPSTWQRFKESHFWHSFRIDRVAQISFAIFVLYVVMALSASFIAPFDPYDPSQIDILDSEIPPSWDDEGDERFLLGTDAQGRDMLSTILYGTRVSITIGICAVLLQAFLGIVIGLTAGYVGGRVDSLLMRIADIQLSFSTMMVAIIVLAVFQATFGTELYQELAMIMLILVIGIAEWPQYARTIRASVLAEKKKEYVDAARVMGFGRLRIMFRHILPNTLSPILVISTVQIANAIISEASLSFLGLGMPVSQPSLGSLISSGFEYIFSGAWWITVIPGLVLIVLVLVMNLLGDWMRDVLNPKLYKG</sequence>
<dbReference type="PANTHER" id="PTHR43386">
    <property type="entry name" value="OLIGOPEPTIDE TRANSPORT SYSTEM PERMEASE PROTEIN APPC"/>
    <property type="match status" value="1"/>
</dbReference>
<evidence type="ECO:0000256" key="3">
    <source>
        <dbReference type="ARBA" id="ARBA00022475"/>
    </source>
</evidence>
<keyword evidence="2 7" id="KW-0813">Transport</keyword>
<evidence type="ECO:0000256" key="4">
    <source>
        <dbReference type="ARBA" id="ARBA00022692"/>
    </source>
</evidence>
<keyword evidence="4 7" id="KW-0812">Transmembrane</keyword>
<protein>
    <submittedName>
        <fullName evidence="9">ABC transporter permease</fullName>
    </submittedName>
</protein>
<dbReference type="InterPro" id="IPR035906">
    <property type="entry name" value="MetI-like_sf"/>
</dbReference>
<dbReference type="OrthoDB" id="9805884at2"/>
<evidence type="ECO:0000313" key="10">
    <source>
        <dbReference type="Proteomes" id="UP000324760"/>
    </source>
</evidence>
<keyword evidence="3" id="KW-1003">Cell membrane</keyword>
<dbReference type="GO" id="GO:0005886">
    <property type="term" value="C:plasma membrane"/>
    <property type="evidence" value="ECO:0007669"/>
    <property type="project" value="UniProtKB-SubCell"/>
</dbReference>
<proteinExistence type="inferred from homology"/>
<dbReference type="Proteomes" id="UP000324760">
    <property type="component" value="Chromosome"/>
</dbReference>
<dbReference type="PANTHER" id="PTHR43386:SF26">
    <property type="entry name" value="ABC TRANSPORTER PERMEASE PROTEIN"/>
    <property type="match status" value="1"/>
</dbReference>
<feature type="transmembrane region" description="Helical" evidence="7">
    <location>
        <begin position="280"/>
        <end position="302"/>
    </location>
</feature>
<name>A0A5P1RDR3_9GAMM</name>
<dbReference type="InterPro" id="IPR000515">
    <property type="entry name" value="MetI-like"/>
</dbReference>
<evidence type="ECO:0000256" key="2">
    <source>
        <dbReference type="ARBA" id="ARBA00022448"/>
    </source>
</evidence>
<dbReference type="RefSeq" id="WP_138986947.1">
    <property type="nucleotide sequence ID" value="NZ_CP043869.1"/>
</dbReference>
<feature type="transmembrane region" description="Helical" evidence="7">
    <location>
        <begin position="169"/>
        <end position="187"/>
    </location>
</feature>
<dbReference type="GO" id="GO:0055085">
    <property type="term" value="P:transmembrane transport"/>
    <property type="evidence" value="ECO:0007669"/>
    <property type="project" value="InterPro"/>
</dbReference>
<organism evidence="9 10">
    <name type="scientific">Neptunomonas concharum</name>
    <dbReference type="NCBI Taxonomy" id="1031538"/>
    <lineage>
        <taxon>Bacteria</taxon>
        <taxon>Pseudomonadati</taxon>
        <taxon>Pseudomonadota</taxon>
        <taxon>Gammaproteobacteria</taxon>
        <taxon>Oceanospirillales</taxon>
        <taxon>Oceanospirillaceae</taxon>
        <taxon>Neptunomonas</taxon>
    </lineage>
</organism>
<dbReference type="AlphaFoldDB" id="A0A5P1RDR3"/>
<keyword evidence="10" id="KW-1185">Reference proteome</keyword>
<evidence type="ECO:0000256" key="5">
    <source>
        <dbReference type="ARBA" id="ARBA00022989"/>
    </source>
</evidence>
<evidence type="ECO:0000256" key="6">
    <source>
        <dbReference type="ARBA" id="ARBA00023136"/>
    </source>
</evidence>
<dbReference type="SUPFAM" id="SSF161098">
    <property type="entry name" value="MetI-like"/>
    <property type="match status" value="1"/>
</dbReference>
<feature type="domain" description="ABC transmembrane type-1" evidence="8">
    <location>
        <begin position="102"/>
        <end position="302"/>
    </location>
</feature>
<comment type="similarity">
    <text evidence="7">Belongs to the binding-protein-dependent transport system permease family.</text>
</comment>
<dbReference type="EMBL" id="CP043869">
    <property type="protein sequence ID" value="QEQ97411.1"/>
    <property type="molecule type" value="Genomic_DNA"/>
</dbReference>
<dbReference type="Gene3D" id="1.10.3720.10">
    <property type="entry name" value="MetI-like"/>
    <property type="match status" value="1"/>
</dbReference>
<feature type="transmembrane region" description="Helical" evidence="7">
    <location>
        <begin position="144"/>
        <end position="163"/>
    </location>
</feature>
<gene>
    <name evidence="9" type="ORF">F0U83_12180</name>
</gene>
<feature type="transmembrane region" description="Helical" evidence="7">
    <location>
        <begin position="225"/>
        <end position="246"/>
    </location>
</feature>